<dbReference type="Pfam" id="PF04142">
    <property type="entry name" value="Nuc_sug_transp"/>
    <property type="match status" value="1"/>
</dbReference>
<gene>
    <name evidence="7" type="ORF">IV203_029866</name>
</gene>
<proteinExistence type="predicted"/>
<feature type="transmembrane region" description="Helical" evidence="6">
    <location>
        <begin position="325"/>
        <end position="345"/>
    </location>
</feature>
<dbReference type="EMBL" id="JAGRRH010000007">
    <property type="protein sequence ID" value="KAG7367196.1"/>
    <property type="molecule type" value="Genomic_DNA"/>
</dbReference>
<dbReference type="GO" id="GO:0015165">
    <property type="term" value="F:pyrimidine nucleotide-sugar transmembrane transporter activity"/>
    <property type="evidence" value="ECO:0007669"/>
    <property type="project" value="InterPro"/>
</dbReference>
<evidence type="ECO:0000313" key="8">
    <source>
        <dbReference type="Proteomes" id="UP000693970"/>
    </source>
</evidence>
<keyword evidence="3 6" id="KW-1133">Transmembrane helix</keyword>
<feature type="transmembrane region" description="Helical" evidence="6">
    <location>
        <begin position="197"/>
        <end position="214"/>
    </location>
</feature>
<evidence type="ECO:0000256" key="2">
    <source>
        <dbReference type="ARBA" id="ARBA00022692"/>
    </source>
</evidence>
<keyword evidence="2 6" id="KW-0812">Transmembrane</keyword>
<evidence type="ECO:0000256" key="3">
    <source>
        <dbReference type="ARBA" id="ARBA00022989"/>
    </source>
</evidence>
<feature type="transmembrane region" description="Helical" evidence="6">
    <location>
        <begin position="261"/>
        <end position="281"/>
    </location>
</feature>
<comment type="subcellular location">
    <subcellularLocation>
        <location evidence="1">Membrane</location>
        <topology evidence="1">Multi-pass membrane protein</topology>
    </subcellularLocation>
</comment>
<dbReference type="NCBIfam" id="TIGR00803">
    <property type="entry name" value="nst"/>
    <property type="match status" value="1"/>
</dbReference>
<feature type="transmembrane region" description="Helical" evidence="6">
    <location>
        <begin position="293"/>
        <end position="318"/>
    </location>
</feature>
<evidence type="ECO:0000256" key="4">
    <source>
        <dbReference type="ARBA" id="ARBA00023136"/>
    </source>
</evidence>
<protein>
    <submittedName>
        <fullName evidence="7">UDP-galactose transporter</fullName>
    </submittedName>
</protein>
<feature type="transmembrane region" description="Helical" evidence="6">
    <location>
        <begin position="351"/>
        <end position="368"/>
    </location>
</feature>
<feature type="transmembrane region" description="Helical" evidence="6">
    <location>
        <begin position="62"/>
        <end position="82"/>
    </location>
</feature>
<dbReference type="InterPro" id="IPR007271">
    <property type="entry name" value="Nuc_sug_transpt"/>
</dbReference>
<evidence type="ECO:0000256" key="1">
    <source>
        <dbReference type="ARBA" id="ARBA00004141"/>
    </source>
</evidence>
<name>A0A9K3Q1D7_9STRA</name>
<reference evidence="7" key="1">
    <citation type="journal article" date="2021" name="Sci. Rep.">
        <title>Diploid genomic architecture of Nitzschia inconspicua, an elite biomass production diatom.</title>
        <authorList>
            <person name="Oliver A."/>
            <person name="Podell S."/>
            <person name="Pinowska A."/>
            <person name="Traller J.C."/>
            <person name="Smith S.R."/>
            <person name="McClure R."/>
            <person name="Beliaev A."/>
            <person name="Bohutskyi P."/>
            <person name="Hill E.A."/>
            <person name="Rabines A."/>
            <person name="Zheng H."/>
            <person name="Allen L.Z."/>
            <person name="Kuo A."/>
            <person name="Grigoriev I.V."/>
            <person name="Allen A.E."/>
            <person name="Hazlebeck D."/>
            <person name="Allen E.E."/>
        </authorList>
    </citation>
    <scope>NUCLEOTIDE SEQUENCE</scope>
    <source>
        <strain evidence="7">Hildebrandi</strain>
    </source>
</reference>
<reference evidence="7" key="2">
    <citation type="submission" date="2021-04" db="EMBL/GenBank/DDBJ databases">
        <authorList>
            <person name="Podell S."/>
        </authorList>
    </citation>
    <scope>NUCLEOTIDE SEQUENCE</scope>
    <source>
        <strain evidence="7">Hildebrandi</strain>
    </source>
</reference>
<dbReference type="AlphaFoldDB" id="A0A9K3Q1D7"/>
<sequence>MMKEETNELELVSGDGSTEGFIPDKSDLGGAKKRVRKTDLKTRDPTKRRAKKKVDESPTAVLIKYGALFLLVAQMVGLVLLMRYSRTSQPKDQPLYLASTAVFMMEVMKLGICCCVIAYQSGGQLMSELNVHVLQSPVEMAKLSVPSFLYTVQNNLLYLALTNLDAATYQVCYQLKILTTAVFSMVLLQRKFSPKKWAALILLTIGVSIVQVSGSRDQSKSDSEKQSQFIGLVAVLCAACTSGFSGVYFEKILKGSQTSLWLRNVQMGLPSVIIALLTVFVKDSAAVASQGFFGGYSSIVWTVVTVQAVGGLIVAVVVKYADNVLKVFATSFSIVVSCVLSAIFFDFHASFAFIVGAGLVVLATVLYSQPEKKLRRKPILPTQAK</sequence>
<evidence type="ECO:0000313" key="7">
    <source>
        <dbReference type="EMBL" id="KAG7367196.1"/>
    </source>
</evidence>
<keyword evidence="8" id="KW-1185">Reference proteome</keyword>
<dbReference type="Proteomes" id="UP000693970">
    <property type="component" value="Unassembled WGS sequence"/>
</dbReference>
<feature type="transmembrane region" description="Helical" evidence="6">
    <location>
        <begin position="94"/>
        <end position="119"/>
    </location>
</feature>
<accession>A0A9K3Q1D7</accession>
<dbReference type="GO" id="GO:0000139">
    <property type="term" value="C:Golgi membrane"/>
    <property type="evidence" value="ECO:0007669"/>
    <property type="project" value="InterPro"/>
</dbReference>
<evidence type="ECO:0000256" key="6">
    <source>
        <dbReference type="SAM" id="Phobius"/>
    </source>
</evidence>
<comment type="caution">
    <text evidence="7">The sequence shown here is derived from an EMBL/GenBank/DDBJ whole genome shotgun (WGS) entry which is preliminary data.</text>
</comment>
<dbReference type="PIRSF" id="PIRSF005799">
    <property type="entry name" value="UDP-gal_transpt"/>
    <property type="match status" value="1"/>
</dbReference>
<dbReference type="PANTHER" id="PTHR10231">
    <property type="entry name" value="NUCLEOTIDE-SUGAR TRANSMEMBRANE TRANSPORTER"/>
    <property type="match status" value="1"/>
</dbReference>
<feature type="region of interest" description="Disordered" evidence="5">
    <location>
        <begin position="1"/>
        <end position="53"/>
    </location>
</feature>
<keyword evidence="4 6" id="KW-0472">Membrane</keyword>
<organism evidence="7 8">
    <name type="scientific">Nitzschia inconspicua</name>
    <dbReference type="NCBI Taxonomy" id="303405"/>
    <lineage>
        <taxon>Eukaryota</taxon>
        <taxon>Sar</taxon>
        <taxon>Stramenopiles</taxon>
        <taxon>Ochrophyta</taxon>
        <taxon>Bacillariophyta</taxon>
        <taxon>Bacillariophyceae</taxon>
        <taxon>Bacillariophycidae</taxon>
        <taxon>Bacillariales</taxon>
        <taxon>Bacillariaceae</taxon>
        <taxon>Nitzschia</taxon>
    </lineage>
</organism>
<feature type="compositionally biased region" description="Basic and acidic residues" evidence="5">
    <location>
        <begin position="37"/>
        <end position="47"/>
    </location>
</feature>
<feature type="transmembrane region" description="Helical" evidence="6">
    <location>
        <begin position="229"/>
        <end position="249"/>
    </location>
</feature>
<evidence type="ECO:0000256" key="5">
    <source>
        <dbReference type="SAM" id="MobiDB-lite"/>
    </source>
</evidence>
<dbReference type="OrthoDB" id="408493at2759"/>